<keyword evidence="2" id="KW-1185">Reference proteome</keyword>
<dbReference type="AlphaFoldDB" id="A0A8J3Q651"/>
<organism evidence="1 2">
    <name type="scientific">Rhizocola hellebori</name>
    <dbReference type="NCBI Taxonomy" id="1392758"/>
    <lineage>
        <taxon>Bacteria</taxon>
        <taxon>Bacillati</taxon>
        <taxon>Actinomycetota</taxon>
        <taxon>Actinomycetes</taxon>
        <taxon>Micromonosporales</taxon>
        <taxon>Micromonosporaceae</taxon>
        <taxon>Rhizocola</taxon>
    </lineage>
</organism>
<sequence>MLVGSVLVFPRGWYATDLGSYRPCQGTYEAYAYESLPPLDPAQLRGRFDWLGPPGPPDEDGIALLAPISAALATMSLALPDDFVRFVTSSNYRLELDEASVTGSWSDIAGPTRSPAEPGAALVRIFSDQQYCASWYIYLRASGETFVVFDVDPYPAEPAYPNLEDSILLNGDFSWCAGSFEEFAYRYWIENRLCEALHADLGTDLTSDLDRYLDHYRS</sequence>
<protein>
    <submittedName>
        <fullName evidence="1">Uncharacterized protein</fullName>
    </submittedName>
</protein>
<proteinExistence type="predicted"/>
<evidence type="ECO:0000313" key="1">
    <source>
        <dbReference type="EMBL" id="GIH03875.1"/>
    </source>
</evidence>
<reference evidence="1" key="1">
    <citation type="submission" date="2021-01" db="EMBL/GenBank/DDBJ databases">
        <title>Whole genome shotgun sequence of Rhizocola hellebori NBRC 109834.</title>
        <authorList>
            <person name="Komaki H."/>
            <person name="Tamura T."/>
        </authorList>
    </citation>
    <scope>NUCLEOTIDE SEQUENCE</scope>
    <source>
        <strain evidence="1">NBRC 109834</strain>
    </source>
</reference>
<dbReference type="Proteomes" id="UP000612899">
    <property type="component" value="Unassembled WGS sequence"/>
</dbReference>
<evidence type="ECO:0000313" key="2">
    <source>
        <dbReference type="Proteomes" id="UP000612899"/>
    </source>
</evidence>
<accession>A0A8J3Q651</accession>
<comment type="caution">
    <text evidence="1">The sequence shown here is derived from an EMBL/GenBank/DDBJ whole genome shotgun (WGS) entry which is preliminary data.</text>
</comment>
<dbReference type="EMBL" id="BONY01000010">
    <property type="protein sequence ID" value="GIH03875.1"/>
    <property type="molecule type" value="Genomic_DNA"/>
</dbReference>
<gene>
    <name evidence="1" type="ORF">Rhe02_19420</name>
</gene>
<name>A0A8J3Q651_9ACTN</name>